<dbReference type="InterPro" id="IPR006680">
    <property type="entry name" value="Amidohydro-rel"/>
</dbReference>
<dbReference type="GO" id="GO:0008270">
    <property type="term" value="F:zinc ion binding"/>
    <property type="evidence" value="ECO:0007669"/>
    <property type="project" value="UniProtKB-UniRule"/>
</dbReference>
<evidence type="ECO:0000259" key="10">
    <source>
        <dbReference type="Pfam" id="PF01979"/>
    </source>
</evidence>
<reference evidence="14" key="1">
    <citation type="submission" date="2017-10" db="EMBL/GenBank/DDBJ databases">
        <title>Phenotypic and genomic properties of facultatively anaerobic sulfur-reducing natronoarchaea from hypersaline soda lakes.</title>
        <authorList>
            <person name="Sorokin D.Y."/>
            <person name="Kublanov I.V."/>
            <person name="Roman P."/>
            <person name="Sinninghe Damste J.S."/>
            <person name="Golyshin P.N."/>
            <person name="Rojo D."/>
            <person name="Ciordia S."/>
            <person name="Mena Md.C."/>
            <person name="Ferrer M."/>
            <person name="Messina E."/>
            <person name="Smedile F."/>
            <person name="La Spada G."/>
            <person name="La Cono V."/>
            <person name="Yakimov M.M."/>
        </authorList>
    </citation>
    <scope>NUCLEOTIDE SEQUENCE [LARGE SCALE GENOMIC DNA]</scope>
    <source>
        <strain evidence="14">AArc1</strain>
    </source>
</reference>
<dbReference type="GO" id="GO:0004038">
    <property type="term" value="F:allantoinase activity"/>
    <property type="evidence" value="ECO:0007669"/>
    <property type="project" value="InterPro"/>
</dbReference>
<dbReference type="InterPro" id="IPR032466">
    <property type="entry name" value="Metal_Hydrolase"/>
</dbReference>
<comment type="caution">
    <text evidence="9">Lacks conserved residue(s) required for the propagation of feature annotation.</text>
</comment>
<keyword evidence="8 9" id="KW-0665">Pyrimidine biosynthesis</keyword>
<evidence type="ECO:0000256" key="8">
    <source>
        <dbReference type="ARBA" id="ARBA00022975"/>
    </source>
</evidence>
<dbReference type="GO" id="GO:0004151">
    <property type="term" value="F:dihydroorotase activity"/>
    <property type="evidence" value="ECO:0007669"/>
    <property type="project" value="UniProtKB-UniRule"/>
</dbReference>
<dbReference type="FunFam" id="3.20.20.140:FF:000174">
    <property type="entry name" value="Dihydropyrimidinase-related protein 2"/>
    <property type="match status" value="1"/>
</dbReference>
<dbReference type="SUPFAM" id="SSF51556">
    <property type="entry name" value="Metallo-dependent hydrolases"/>
    <property type="match status" value="1"/>
</dbReference>
<keyword evidence="7 9" id="KW-0862">Zinc</keyword>
<dbReference type="AlphaFoldDB" id="A0A346PP00"/>
<dbReference type="EMBL" id="CP027033">
    <property type="protein sequence ID" value="AXR81245.1"/>
    <property type="molecule type" value="Genomic_DNA"/>
</dbReference>
<reference evidence="13" key="2">
    <citation type="submission" date="2018-02" db="EMBL/GenBank/DDBJ databases">
        <title>Phenotypic and genomic properties of facultatively anaerobic sulfur-reducing natronoarchaea from hypersaline soda lakes.</title>
        <authorList>
            <person name="Sorokin D.Y."/>
            <person name="Kublanov I.V."/>
            <person name="Roman P."/>
            <person name="Sinninghe Damste J.S."/>
            <person name="Golyshin P.N."/>
            <person name="Rojo D."/>
            <person name="Ciordia S."/>
            <person name="Mena M.D.C."/>
            <person name="Ferrer M."/>
            <person name="Messina E."/>
            <person name="Smedile F."/>
            <person name="La Spada G."/>
            <person name="La Cono V."/>
            <person name="Yakimov M.M."/>
        </authorList>
    </citation>
    <scope>NUCLEOTIDE SEQUENCE [LARGE SCALE GENOMIC DNA]</scope>
    <source>
        <strain evidence="13">AArc-Mg</strain>
    </source>
</reference>
<proteinExistence type="inferred from homology"/>
<dbReference type="EC" id="3.5.2.3" evidence="9"/>
<evidence type="ECO:0000256" key="7">
    <source>
        <dbReference type="ARBA" id="ARBA00022833"/>
    </source>
</evidence>
<dbReference type="InterPro" id="IPR011059">
    <property type="entry name" value="Metal-dep_hydrolase_composite"/>
</dbReference>
<comment type="similarity">
    <text evidence="3">Belongs to the metallo-dependent hydrolases superfamily. Allantoinase family.</text>
</comment>
<comment type="similarity">
    <text evidence="2">Belongs to the metallo-dependent hydrolases superfamily. Hydantoinase/dihydropyrimidinase family.</text>
</comment>
<dbReference type="Proteomes" id="UP000258613">
    <property type="component" value="Chromosome"/>
</dbReference>
<feature type="binding site" evidence="9">
    <location>
        <position position="351"/>
    </location>
    <ligand>
        <name>substrate</name>
    </ligand>
</feature>
<sequence length="493" mass="53799">MTAFTRLLTSDEDGELRTTGPTEAICAFLRNPRPMSVDLVVRNCTVVTPAGRAPDSGLAVEGGRIVALGEPDCLPDGDRVLDAGGNVLVPGIVDCHIHNREPGLEYKEDWESATRAAAAGGVTTVVGMPNTDPVIDRPDNLELKYERGEATAHVDFQSYVVVTSENLELIPDLDAAGALGYKIFLGSTVGDVPPPNDGEIIAAMERIRETGKRLGFHEENGEIIDHYTERFQTEGKNDPIDHSHSRPVIAEREAVERMITFAEETGVKIHMYHVSSGSAAEAVSRGKARGVDVTAETCPHYLWFTEDVMREKGNPARIQPPIRDAEERAKLWDVGIDDGVIDCIATDHAPHTPEEKKVDDPFGNTWDAISGFVGLETEIPVMLTFVDEGRLTLEEWVHRHSTRPAQVWGMYPQKGSLQVGTDADFTIVDPDHEWTLEDADALHSKNCVTPFEGETFTGKAVATVVRGEVVYEDGEVVGEPGYGTRVDVDADPV</sequence>
<feature type="binding site" evidence="9">
    <location>
        <position position="273"/>
    </location>
    <ligand>
        <name>Zn(2+)</name>
        <dbReference type="ChEBI" id="CHEBI:29105"/>
        <label>2</label>
    </ligand>
</feature>
<reference evidence="12" key="3">
    <citation type="journal article" date="2019" name="Int. J. Syst. Evol. Microbiol.">
        <title>Natronolimnobius sulfurireducens sp. nov. and Halalkaliarchaeum desulfuricum gen. nov., sp. nov., the first sulfur-respiring alkaliphilic haloarchaea from hypersaline alkaline lakes.</title>
        <authorList>
            <person name="Sorokin D.Y."/>
            <person name="Yakimov M."/>
            <person name="Messina E."/>
            <person name="Merkel A.Y."/>
            <person name="Bale N.J."/>
            <person name="Sinninghe Damste J.S."/>
        </authorList>
    </citation>
    <scope>NUCLEOTIDE SEQUENCE</scope>
    <source>
        <strain evidence="12">AArc-Mg</strain>
        <strain evidence="11">AArc1</strain>
    </source>
</reference>
<keyword evidence="6 9" id="KW-0378">Hydrolase</keyword>
<dbReference type="GO" id="GO:0006145">
    <property type="term" value="P:purine nucleobase catabolic process"/>
    <property type="evidence" value="ECO:0007669"/>
    <property type="project" value="TreeGrafter"/>
</dbReference>
<evidence type="ECO:0000313" key="13">
    <source>
        <dbReference type="Proteomes" id="UP000258613"/>
    </source>
</evidence>
<comment type="pathway">
    <text evidence="9">Pyrimidine metabolism; UMP biosynthesis via de novo pathway; (S)-dihydroorotate from bicarbonate: step 3/3.</text>
</comment>
<organism evidence="12 13">
    <name type="scientific">Natrarchaeobaculum sulfurireducens</name>
    <dbReference type="NCBI Taxonomy" id="2044521"/>
    <lineage>
        <taxon>Archaea</taxon>
        <taxon>Methanobacteriati</taxon>
        <taxon>Methanobacteriota</taxon>
        <taxon>Stenosarchaea group</taxon>
        <taxon>Halobacteria</taxon>
        <taxon>Halobacteriales</taxon>
        <taxon>Natrialbaceae</taxon>
        <taxon>Natrarchaeobaculum</taxon>
    </lineage>
</organism>
<dbReference type="InterPro" id="IPR050138">
    <property type="entry name" value="DHOase/Allantoinase_Hydrolase"/>
</dbReference>
<feature type="binding site" evidence="9">
    <location>
        <begin position="98"/>
        <end position="100"/>
    </location>
    <ligand>
        <name>substrate</name>
    </ligand>
</feature>
<dbReference type="PANTHER" id="PTHR43668">
    <property type="entry name" value="ALLANTOINASE"/>
    <property type="match status" value="1"/>
</dbReference>
<dbReference type="GO" id="GO:0050897">
    <property type="term" value="F:cobalt ion binding"/>
    <property type="evidence" value="ECO:0007669"/>
    <property type="project" value="InterPro"/>
</dbReference>
<evidence type="ECO:0000256" key="2">
    <source>
        <dbReference type="ARBA" id="ARBA00008829"/>
    </source>
</evidence>
<dbReference type="HAMAP" id="MF_00220_A">
    <property type="entry name" value="PyrC_classI_A"/>
    <property type="match status" value="1"/>
</dbReference>
<evidence type="ECO:0000313" key="14">
    <source>
        <dbReference type="Proteomes" id="UP000258707"/>
    </source>
</evidence>
<evidence type="ECO:0000256" key="1">
    <source>
        <dbReference type="ARBA" id="ARBA00004968"/>
    </source>
</evidence>
<dbReference type="InterPro" id="IPR002195">
    <property type="entry name" value="Dihydroorotase_CS"/>
</dbReference>
<dbReference type="NCBIfam" id="TIGR00857">
    <property type="entry name" value="pyrC_multi"/>
    <property type="match status" value="1"/>
</dbReference>
<feature type="binding site" evidence="9">
    <location>
        <position position="347"/>
    </location>
    <ligand>
        <name>Zn(2+)</name>
        <dbReference type="ChEBI" id="CHEBI:29105"/>
        <label>1</label>
    </ligand>
</feature>
<dbReference type="InterPro" id="IPR017593">
    <property type="entry name" value="Allantoinase"/>
</dbReference>
<feature type="binding site" evidence="9">
    <location>
        <position position="217"/>
    </location>
    <ligand>
        <name>Zn(2+)</name>
        <dbReference type="ChEBI" id="CHEBI:29105"/>
        <label>2</label>
    </ligand>
</feature>
<feature type="binding site" evidence="9">
    <location>
        <position position="182"/>
    </location>
    <ligand>
        <name>Zn(2+)</name>
        <dbReference type="ChEBI" id="CHEBI:29105"/>
        <label>2</label>
    </ligand>
</feature>
<dbReference type="PANTHER" id="PTHR43668:SF2">
    <property type="entry name" value="ALLANTOINASE"/>
    <property type="match status" value="1"/>
</dbReference>
<dbReference type="SUPFAM" id="SSF51338">
    <property type="entry name" value="Composite domain of metallo-dependent hydrolases"/>
    <property type="match status" value="1"/>
</dbReference>
<dbReference type="GO" id="GO:0044205">
    <property type="term" value="P:'de novo' UMP biosynthetic process"/>
    <property type="evidence" value="ECO:0007669"/>
    <property type="project" value="UniProtKB-UniRule"/>
</dbReference>
<evidence type="ECO:0000313" key="12">
    <source>
        <dbReference type="EMBL" id="AXR81245.1"/>
    </source>
</evidence>
<dbReference type="PROSITE" id="PS00483">
    <property type="entry name" value="DIHYDROOROTASE_2"/>
    <property type="match status" value="1"/>
</dbReference>
<comment type="pathway">
    <text evidence="1">Nitrogen metabolism; (S)-allantoin degradation; allantoate from (S)-allantoin: step 1/1.</text>
</comment>
<feature type="domain" description="Amidohydrolase-related" evidence="10">
    <location>
        <begin position="87"/>
        <end position="470"/>
    </location>
</feature>
<comment type="similarity">
    <text evidence="9">Belongs to the metallo-dependent hydrolases superfamily. DHOase family. Class I DHOase subfamily.</text>
</comment>
<dbReference type="Gene3D" id="2.30.40.10">
    <property type="entry name" value="Urease, subunit C, domain 1"/>
    <property type="match status" value="1"/>
</dbReference>
<dbReference type="EMBL" id="CP024047">
    <property type="protein sequence ID" value="AXR78703.1"/>
    <property type="molecule type" value="Genomic_DNA"/>
</dbReference>
<dbReference type="InterPro" id="IPR004722">
    <property type="entry name" value="DHOase"/>
</dbReference>
<dbReference type="GO" id="GO:0005737">
    <property type="term" value="C:cytoplasm"/>
    <property type="evidence" value="ECO:0007669"/>
    <property type="project" value="TreeGrafter"/>
</dbReference>
<keyword evidence="5 9" id="KW-0479">Metal-binding</keyword>
<name>A0A346PP00_9EURY</name>
<comment type="catalytic activity">
    <reaction evidence="9">
        <text>(S)-dihydroorotate + H2O = N-carbamoyl-L-aspartate + H(+)</text>
        <dbReference type="Rhea" id="RHEA:24296"/>
        <dbReference type="ChEBI" id="CHEBI:15377"/>
        <dbReference type="ChEBI" id="CHEBI:15378"/>
        <dbReference type="ChEBI" id="CHEBI:30864"/>
        <dbReference type="ChEBI" id="CHEBI:32814"/>
        <dbReference type="EC" id="3.5.2.3"/>
    </reaction>
</comment>
<dbReference type="KEGG" id="nag:AArcMg_1229"/>
<feature type="binding site" evidence="9">
    <location>
        <position position="96"/>
    </location>
    <ligand>
        <name>Zn(2+)</name>
        <dbReference type="ChEBI" id="CHEBI:29105"/>
        <label>1</label>
    </ligand>
</feature>
<comment type="cofactor">
    <cofactor evidence="9">
        <name>Zn(2+)</name>
        <dbReference type="ChEBI" id="CHEBI:29105"/>
    </cofactor>
    <text evidence="9">Binds 2 Zn(2+) ions per subunit.</text>
</comment>
<protein>
    <recommendedName>
        <fullName evidence="9">Dihydroorotase</fullName>
        <shortName evidence="9">DHOase</shortName>
        <ecNumber evidence="9">3.5.2.3</ecNumber>
    </recommendedName>
</protein>
<comment type="function">
    <text evidence="9">Catalyzes the reversible cyclization of carbamoyl aspartate to dihydroorotate.</text>
</comment>
<dbReference type="KEGG" id="nan:AArc1_2388"/>
<feature type="binding site" evidence="9">
    <location>
        <position position="98"/>
    </location>
    <ligand>
        <name>Zn(2+)</name>
        <dbReference type="ChEBI" id="CHEBI:29105"/>
        <label>1</label>
    </ligand>
</feature>
<feature type="active site" evidence="9">
    <location>
        <position position="347"/>
    </location>
</feature>
<evidence type="ECO:0000256" key="4">
    <source>
        <dbReference type="ARBA" id="ARBA00011881"/>
    </source>
</evidence>
<keyword evidence="13" id="KW-1185">Reference proteome</keyword>
<accession>A0A346PP00</accession>
<dbReference type="Gene3D" id="3.20.20.140">
    <property type="entry name" value="Metal-dependent hydrolases"/>
    <property type="match status" value="1"/>
</dbReference>
<evidence type="ECO:0000256" key="3">
    <source>
        <dbReference type="ARBA" id="ARBA00010368"/>
    </source>
</evidence>
<dbReference type="NCBIfam" id="TIGR03178">
    <property type="entry name" value="allantoinase"/>
    <property type="match status" value="1"/>
</dbReference>
<dbReference type="Pfam" id="PF01979">
    <property type="entry name" value="Amidohydro_1"/>
    <property type="match status" value="1"/>
</dbReference>
<gene>
    <name evidence="9" type="primary">pyrC</name>
    <name evidence="11" type="ORF">AArc1_2388</name>
    <name evidence="12" type="ORF">AArcMg_1229</name>
</gene>
<feature type="binding site" evidence="9">
    <location>
        <position position="130"/>
    </location>
    <ligand>
        <name>substrate</name>
    </ligand>
</feature>
<feature type="modified residue" description="N6-carboxylysine" evidence="9">
    <location>
        <position position="182"/>
    </location>
</feature>
<evidence type="ECO:0000256" key="6">
    <source>
        <dbReference type="ARBA" id="ARBA00022801"/>
    </source>
</evidence>
<evidence type="ECO:0000256" key="9">
    <source>
        <dbReference type="HAMAP-Rule" id="MF_00220"/>
    </source>
</evidence>
<dbReference type="UniPathway" id="UPA00070">
    <property type="reaction ID" value="UER00117"/>
</dbReference>
<evidence type="ECO:0000313" key="11">
    <source>
        <dbReference type="EMBL" id="AXR78703.1"/>
    </source>
</evidence>
<comment type="subunit">
    <text evidence="4">Homotetramer.</text>
</comment>
<evidence type="ECO:0000256" key="5">
    <source>
        <dbReference type="ARBA" id="ARBA00022723"/>
    </source>
</evidence>
<feature type="binding site" evidence="9">
    <location>
        <position position="182"/>
    </location>
    <ligand>
        <name>Zn(2+)</name>
        <dbReference type="ChEBI" id="CHEBI:29105"/>
        <label>1</label>
    </ligand>
</feature>
<dbReference type="GO" id="GO:0000256">
    <property type="term" value="P:allantoin catabolic process"/>
    <property type="evidence" value="ECO:0007669"/>
    <property type="project" value="InterPro"/>
</dbReference>
<dbReference type="Proteomes" id="UP000258707">
    <property type="component" value="Chromosome"/>
</dbReference>
<accession>A0A346PGQ8</accession>